<feature type="compositionally biased region" description="Polar residues" evidence="1">
    <location>
        <begin position="1296"/>
        <end position="1306"/>
    </location>
</feature>
<feature type="region of interest" description="Disordered" evidence="1">
    <location>
        <begin position="1472"/>
        <end position="1504"/>
    </location>
</feature>
<organism evidence="2 3">
    <name type="scientific">Mycena alexandri</name>
    <dbReference type="NCBI Taxonomy" id="1745969"/>
    <lineage>
        <taxon>Eukaryota</taxon>
        <taxon>Fungi</taxon>
        <taxon>Dikarya</taxon>
        <taxon>Basidiomycota</taxon>
        <taxon>Agaricomycotina</taxon>
        <taxon>Agaricomycetes</taxon>
        <taxon>Agaricomycetidae</taxon>
        <taxon>Agaricales</taxon>
        <taxon>Marasmiineae</taxon>
        <taxon>Mycenaceae</taxon>
        <taxon>Mycena</taxon>
    </lineage>
</organism>
<protein>
    <submittedName>
        <fullName evidence="2">Uncharacterized protein</fullName>
    </submittedName>
</protein>
<sequence length="1703" mass="186750">MEYPATNELPGMLWDFVTLTRDQIAHEAITGSNTVLAFLIPDGVVLTKWVWVRVPLLRGIKRAHDIDDLDTDIWFNAGRGSAGSTSDLTDRSFQINRFPPDENDDLKNSFTIVVTPQHCAGADVHPINHLINNLAPDLANPWRGNVLVFRHGTTSKKVLINVKEKDRTALEIILATVFRRKIVTGVTSCLHQENLRSSATVSPFIFSGPPVTWKCQAYATSHLRGRITRYTSMFFTKPSVVLPPSLTDVAPLTRFFQVLEITKSWIVGSVALAAASLLSDPQQPANLNVITNRREMRNWSLFLVQERGFVITDRNWSTGVYALAGRMTVKFEHTLIPNYCITVTASAADHLGALFFASPNTDQLVAIGAHHLMTPVLMNVSEQRHIQGWRPQVHLHPDVPTRVSTQPRALPRFPGATLDPSTEGWFTPCGLSCPGVWRRAEDLNIITPARSQTHPTLSCLSGSASVGNTLSVVNVERTQCTTPESIGTNTAGKQSSVPGALGLLNSFYLDYDTGQLVLRKKTGQGERFSGRDIGRVKFGKDTTTRKHPNITYAASVQHADFIAYSHLVDVQYDWYLPLRRVRQWTILTHEVTARILFPKKKTRFNSAPGPLLYAARKEIHPQMGAFFFRPLAISRFRISSICTFPSALSGSYNPVLCFEALSILLSSHSMANTNILPTVYNDPKFHDAITLYQQLLHFPQFLPGDVSLTAFEWMPIKGGQTLRERRLPNTPADAPSEQYAYLIQVGVISEIDCKVTPIGDLYGDYPTDPIHKIKYRLTLRRPDHPVWGPLYDDGLEHLKQLVALVCQSSVHLLGEAQGQEYIKMSKFIFEPHDEGTFEVACANWDIPPNKREAFETACHDHYICPLRVFDKHGMPIAPGRIAAVLPGCLVQTTSRLKPLPSPRNFAPANKTQSAQTNAPTFSYPNQQTQNAGSKSPGSYAIENNTRPRPDVPGPVGPRMPNGNALSSNGLQHPSVHSHWPNLSGAGAQQPMLLHSATQQAQGHYAGRPEHDYLSAPSPPRGAFNQTTQRHYSSAPTPSFPGYQSMHPTFAVCKCTCTSSHFEAPNAYRGVSEDHGTARSAGPPAPPLHTRPNRPASTAPGGEMMERHRPTTSSIYLPPHSDQSSYSPGIRSTRPLTTPPAAVPSANVPLRYPQFPPGIPIPATNNLQPAPTPVSSPQPTQHPASATTSINRETVQPMPDAATGHLGYFGIGRQLFSPTPGQSQHTSQANMTGVEWDTLRRGSATGTRTPVPTEPRDPSPFVGSKSPFPDGTPPPSTPPNHPNNDASAPIEFDPRFSTPSRPRSVNGASGDHRSPTTVGHPFASPALRPPSRQLFGASDISPHFGTSNFAAQLSDQAPSAVSPSATNNQVTLPEASDGPESSQPLWRGIDYPERGSHDAIEPAIAGSTLLPAFNDVDLFGAAGGGSGWPEHTMSLNDTRAPSPAYETSEGQRYMYSMVPSHYSPTTYHHMVLASDSSGSSSNSTDDVGSSKSTGSSEGAESRRGLEEYNRRREVVLGKRRQVFDDDELPTRRAKPLFIQSSAYKLAFARNNGKVGESLPAPSATCTEKLLSHVRRLFENSVGDLEFANYIRKITDIKKLRLSGGKSSSRLSFSQWYFKFTLARGKRIRSHFSRLQLATDKLNVNDLPATNLSESYARCACMLSSLFSKFEVCISLVIHPPGYFFGIFNGGARDADCSTNKIFKL</sequence>
<feature type="compositionally biased region" description="Low complexity" evidence="1">
    <location>
        <begin position="1473"/>
        <end position="1491"/>
    </location>
</feature>
<feature type="compositionally biased region" description="Polar residues" evidence="1">
    <location>
        <begin position="1023"/>
        <end position="1036"/>
    </location>
</feature>
<feature type="compositionally biased region" description="Polar residues" evidence="1">
    <location>
        <begin position="1353"/>
        <end position="1370"/>
    </location>
</feature>
<evidence type="ECO:0000313" key="2">
    <source>
        <dbReference type="EMBL" id="KAJ7027993.1"/>
    </source>
</evidence>
<reference evidence="2" key="1">
    <citation type="submission" date="2023-03" db="EMBL/GenBank/DDBJ databases">
        <title>Massive genome expansion in bonnet fungi (Mycena s.s.) driven by repeated elements and novel gene families across ecological guilds.</title>
        <authorList>
            <consortium name="Lawrence Berkeley National Laboratory"/>
            <person name="Harder C.B."/>
            <person name="Miyauchi S."/>
            <person name="Viragh M."/>
            <person name="Kuo A."/>
            <person name="Thoen E."/>
            <person name="Andreopoulos B."/>
            <person name="Lu D."/>
            <person name="Skrede I."/>
            <person name="Drula E."/>
            <person name="Henrissat B."/>
            <person name="Morin E."/>
            <person name="Kohler A."/>
            <person name="Barry K."/>
            <person name="LaButti K."/>
            <person name="Morin E."/>
            <person name="Salamov A."/>
            <person name="Lipzen A."/>
            <person name="Mereny Z."/>
            <person name="Hegedus B."/>
            <person name="Baldrian P."/>
            <person name="Stursova M."/>
            <person name="Weitz H."/>
            <person name="Taylor A."/>
            <person name="Grigoriev I.V."/>
            <person name="Nagy L.G."/>
            <person name="Martin F."/>
            <person name="Kauserud H."/>
        </authorList>
    </citation>
    <scope>NUCLEOTIDE SEQUENCE</scope>
    <source>
        <strain evidence="2">CBHHK200</strain>
    </source>
</reference>
<feature type="region of interest" description="Disordered" evidence="1">
    <location>
        <begin position="1070"/>
        <end position="1186"/>
    </location>
</feature>
<keyword evidence="3" id="KW-1185">Reference proteome</keyword>
<proteinExistence type="predicted"/>
<dbReference type="Proteomes" id="UP001218188">
    <property type="component" value="Unassembled WGS sequence"/>
</dbReference>
<comment type="caution">
    <text evidence="2">The sequence shown here is derived from an EMBL/GenBank/DDBJ whole genome shotgun (WGS) entry which is preliminary data.</text>
</comment>
<feature type="region of interest" description="Disordered" evidence="1">
    <location>
        <begin position="1353"/>
        <end position="1393"/>
    </location>
</feature>
<gene>
    <name evidence="2" type="ORF">C8F04DRAFT_1189007</name>
</gene>
<evidence type="ECO:0000313" key="3">
    <source>
        <dbReference type="Proteomes" id="UP001218188"/>
    </source>
</evidence>
<feature type="compositionally biased region" description="Polar residues" evidence="1">
    <location>
        <begin position="909"/>
        <end position="944"/>
    </location>
</feature>
<feature type="compositionally biased region" description="Polar residues" evidence="1">
    <location>
        <begin position="1176"/>
        <end position="1186"/>
    </location>
</feature>
<feature type="region of interest" description="Disordered" evidence="1">
    <location>
        <begin position="899"/>
        <end position="1039"/>
    </location>
</feature>
<accession>A0AAD6SJ50</accession>
<evidence type="ECO:0000256" key="1">
    <source>
        <dbReference type="SAM" id="MobiDB-lite"/>
    </source>
</evidence>
<feature type="compositionally biased region" description="Pro residues" evidence="1">
    <location>
        <begin position="1269"/>
        <end position="1280"/>
    </location>
</feature>
<feature type="compositionally biased region" description="Polar residues" evidence="1">
    <location>
        <begin position="1215"/>
        <end position="1230"/>
    </location>
</feature>
<name>A0AAD6SJ50_9AGAR</name>
<dbReference type="EMBL" id="JARJCM010000117">
    <property type="protein sequence ID" value="KAJ7027993.1"/>
    <property type="molecule type" value="Genomic_DNA"/>
</dbReference>
<feature type="region of interest" description="Disordered" evidence="1">
    <location>
        <begin position="1213"/>
        <end position="1339"/>
    </location>
</feature>
<feature type="compositionally biased region" description="Polar residues" evidence="1">
    <location>
        <begin position="1110"/>
        <end position="1126"/>
    </location>
</feature>